<proteinExistence type="predicted"/>
<evidence type="ECO:0000313" key="6">
    <source>
        <dbReference type="Proteomes" id="UP001555826"/>
    </source>
</evidence>
<keyword evidence="2" id="KW-0238">DNA-binding</keyword>
<protein>
    <submittedName>
        <fullName evidence="5">Helix-turn-helix domain-containing protein</fullName>
    </submittedName>
</protein>
<evidence type="ECO:0000256" key="3">
    <source>
        <dbReference type="ARBA" id="ARBA00023163"/>
    </source>
</evidence>
<feature type="domain" description="HTH araC/xylS-type" evidence="4">
    <location>
        <begin position="211"/>
        <end position="312"/>
    </location>
</feature>
<dbReference type="Proteomes" id="UP001555826">
    <property type="component" value="Unassembled WGS sequence"/>
</dbReference>
<gene>
    <name evidence="5" type="ORF">AB1207_22975</name>
</gene>
<dbReference type="PROSITE" id="PS01124">
    <property type="entry name" value="HTH_ARAC_FAMILY_2"/>
    <property type="match status" value="1"/>
</dbReference>
<dbReference type="InterPro" id="IPR050204">
    <property type="entry name" value="AraC_XylS_family_regulators"/>
</dbReference>
<accession>A0ABV3PD93</accession>
<keyword evidence="3" id="KW-0804">Transcription</keyword>
<dbReference type="Gene3D" id="1.10.10.60">
    <property type="entry name" value="Homeodomain-like"/>
    <property type="match status" value="1"/>
</dbReference>
<dbReference type="Pfam" id="PF12833">
    <property type="entry name" value="HTH_18"/>
    <property type="match status" value="1"/>
</dbReference>
<dbReference type="PANTHER" id="PTHR46796">
    <property type="entry name" value="HTH-TYPE TRANSCRIPTIONAL ACTIVATOR RHAS-RELATED"/>
    <property type="match status" value="1"/>
</dbReference>
<dbReference type="RefSeq" id="WP_367641023.1">
    <property type="nucleotide sequence ID" value="NZ_JBFNQN010000020.1"/>
</dbReference>
<dbReference type="InterPro" id="IPR009057">
    <property type="entry name" value="Homeodomain-like_sf"/>
</dbReference>
<evidence type="ECO:0000259" key="4">
    <source>
        <dbReference type="PROSITE" id="PS01124"/>
    </source>
</evidence>
<dbReference type="PANTHER" id="PTHR46796:SF6">
    <property type="entry name" value="ARAC SUBFAMILY"/>
    <property type="match status" value="1"/>
</dbReference>
<reference evidence="5 6" key="1">
    <citation type="submission" date="2024-07" db="EMBL/GenBank/DDBJ databases">
        <authorList>
            <person name="Thanompreechachai J."/>
            <person name="Duangmal K."/>
        </authorList>
    </citation>
    <scope>NUCLEOTIDE SEQUENCE [LARGE SCALE GENOMIC DNA]</scope>
    <source>
        <strain evidence="5 6">KCTC 19886</strain>
    </source>
</reference>
<comment type="caution">
    <text evidence="5">The sequence shown here is derived from an EMBL/GenBank/DDBJ whole genome shotgun (WGS) entry which is preliminary data.</text>
</comment>
<keyword evidence="1" id="KW-0805">Transcription regulation</keyword>
<evidence type="ECO:0000256" key="2">
    <source>
        <dbReference type="ARBA" id="ARBA00023125"/>
    </source>
</evidence>
<keyword evidence="6" id="KW-1185">Reference proteome</keyword>
<name>A0ABV3PD93_9ACTN</name>
<dbReference type="SUPFAM" id="SSF46689">
    <property type="entry name" value="Homeodomain-like"/>
    <property type="match status" value="1"/>
</dbReference>
<dbReference type="EMBL" id="JBFNQN010000020">
    <property type="protein sequence ID" value="MEW9267614.1"/>
    <property type="molecule type" value="Genomic_DNA"/>
</dbReference>
<dbReference type="InterPro" id="IPR018060">
    <property type="entry name" value="HTH_AraC"/>
</dbReference>
<dbReference type="SMART" id="SM00342">
    <property type="entry name" value="HTH_ARAC"/>
    <property type="match status" value="1"/>
</dbReference>
<evidence type="ECO:0000313" key="5">
    <source>
        <dbReference type="EMBL" id="MEW9267614.1"/>
    </source>
</evidence>
<sequence>MSSIDAPTRLAGYLGEDSSLGLAPGGSPADEIRLAWGGPGATLTMVTWHFGDLDFALFEGDRGVCVQPALRSRAPWAGLVVGMNLGGTTVALEQRGRSVLLPEGHFTFFHGYVPYRISTGGPHRWLVCRLRFLRVGTDTDRVNGLLAGDMTSSGSAGSLLSELLRGSTQARDTLRPSGRLHCADAIHSLVRAVVDEAALPHGPRPANDSFGRYTQWLEERIQTVGLDAEAVATAHHVSVRQVRGVFAGNGSTVSAFVRERRLEHLRHDLLDPSLAGCTVATLARRWGMDNPPAVNRLFREQYGLPPAAYRRQNSGIDSTP</sequence>
<organism evidence="5 6">
    <name type="scientific">Kineococcus endophyticus</name>
    <dbReference type="NCBI Taxonomy" id="1181883"/>
    <lineage>
        <taxon>Bacteria</taxon>
        <taxon>Bacillati</taxon>
        <taxon>Actinomycetota</taxon>
        <taxon>Actinomycetes</taxon>
        <taxon>Kineosporiales</taxon>
        <taxon>Kineosporiaceae</taxon>
        <taxon>Kineococcus</taxon>
    </lineage>
</organism>
<evidence type="ECO:0000256" key="1">
    <source>
        <dbReference type="ARBA" id="ARBA00023015"/>
    </source>
</evidence>